<dbReference type="FunFam" id="2.10.110.10:FF:000066">
    <property type="entry name" value="Four and a half LIM domains protein"/>
    <property type="match status" value="1"/>
</dbReference>
<comment type="caution">
    <text evidence="9">The sequence shown here is derived from an EMBL/GenBank/DDBJ whole genome shotgun (WGS) entry which is preliminary data.</text>
</comment>
<name>A0AAV1ZT69_9ARAC</name>
<dbReference type="FunFam" id="2.10.110.10:FF:000013">
    <property type="entry name" value="Four and a half LIM domains 1"/>
    <property type="match status" value="1"/>
</dbReference>
<reference evidence="9 10" key="1">
    <citation type="submission" date="2024-04" db="EMBL/GenBank/DDBJ databases">
        <authorList>
            <person name="Rising A."/>
            <person name="Reimegard J."/>
            <person name="Sonavane S."/>
            <person name="Akerstrom W."/>
            <person name="Nylinder S."/>
            <person name="Hedman E."/>
            <person name="Kallberg Y."/>
        </authorList>
    </citation>
    <scope>NUCLEOTIDE SEQUENCE [LARGE SCALE GENOMIC DNA]</scope>
</reference>
<accession>A0AAV1ZT69</accession>
<dbReference type="CDD" id="cd09432">
    <property type="entry name" value="LIM6_LIMPETin"/>
    <property type="match status" value="1"/>
</dbReference>
<protein>
    <submittedName>
        <fullName evidence="9">Uncharacterized protein</fullName>
    </submittedName>
</protein>
<dbReference type="PANTHER" id="PTHR24211">
    <property type="entry name" value="LIM DOMAIN-CONTAINING PROTEIN"/>
    <property type="match status" value="1"/>
</dbReference>
<evidence type="ECO:0000256" key="2">
    <source>
        <dbReference type="ARBA" id="ARBA00022737"/>
    </source>
</evidence>
<evidence type="ECO:0000313" key="9">
    <source>
        <dbReference type="EMBL" id="CAL1273640.1"/>
    </source>
</evidence>
<dbReference type="Proteomes" id="UP001497382">
    <property type="component" value="Unassembled WGS sequence"/>
</dbReference>
<feature type="domain" description="LIM zinc-binding" evidence="7">
    <location>
        <begin position="419"/>
        <end position="480"/>
    </location>
</feature>
<organism evidence="9 10">
    <name type="scientific">Larinioides sclopetarius</name>
    <dbReference type="NCBI Taxonomy" id="280406"/>
    <lineage>
        <taxon>Eukaryota</taxon>
        <taxon>Metazoa</taxon>
        <taxon>Ecdysozoa</taxon>
        <taxon>Arthropoda</taxon>
        <taxon>Chelicerata</taxon>
        <taxon>Arachnida</taxon>
        <taxon>Araneae</taxon>
        <taxon>Araneomorphae</taxon>
        <taxon>Entelegynae</taxon>
        <taxon>Araneoidea</taxon>
        <taxon>Araneidae</taxon>
        <taxon>Larinioides</taxon>
    </lineage>
</organism>
<evidence type="ECO:0000259" key="7">
    <source>
        <dbReference type="PROSITE" id="PS50023"/>
    </source>
</evidence>
<dbReference type="FunFam" id="2.10.110.10:FF:000070">
    <property type="entry name" value="Four and a half LIM domains 3"/>
    <property type="match status" value="1"/>
</dbReference>
<keyword evidence="2" id="KW-0677">Repeat</keyword>
<dbReference type="InterPro" id="IPR001781">
    <property type="entry name" value="Znf_LIM"/>
</dbReference>
<dbReference type="FunFam" id="2.10.110.10:FF:000005">
    <property type="entry name" value="Testin isoform 1"/>
    <property type="match status" value="1"/>
</dbReference>
<proteinExistence type="predicted"/>
<keyword evidence="10" id="KW-1185">Reference proteome</keyword>
<feature type="domain" description="LIM zinc-binding" evidence="7">
    <location>
        <begin position="481"/>
        <end position="538"/>
    </location>
</feature>
<dbReference type="EMBL" id="CAXIEN010000069">
    <property type="protein sequence ID" value="CAL1273640.1"/>
    <property type="molecule type" value="Genomic_DNA"/>
</dbReference>
<dbReference type="PANTHER" id="PTHR24211:SF37">
    <property type="entry name" value="PROTEIN ESPINAS-LIKE PROTEIN"/>
    <property type="match status" value="1"/>
</dbReference>
<dbReference type="PROSITE" id="PS00478">
    <property type="entry name" value="LIM_DOMAIN_1"/>
    <property type="match status" value="5"/>
</dbReference>
<gene>
    <name evidence="9" type="ORF">LARSCL_LOCUS7011</name>
</gene>
<dbReference type="CDD" id="cd09421">
    <property type="entry name" value="LIM3_LIMPETin"/>
    <property type="match status" value="1"/>
</dbReference>
<feature type="domain" description="LIM zinc-binding" evidence="7">
    <location>
        <begin position="233"/>
        <end position="297"/>
    </location>
</feature>
<feature type="domain" description="LIM zinc-binding" evidence="7">
    <location>
        <begin position="539"/>
        <end position="601"/>
    </location>
</feature>
<dbReference type="PROSITE" id="PS50023">
    <property type="entry name" value="LIM_DOMAIN_2"/>
    <property type="match status" value="5"/>
</dbReference>
<feature type="domain" description="PET" evidence="8">
    <location>
        <begin position="125"/>
        <end position="234"/>
    </location>
</feature>
<dbReference type="Pfam" id="PF06297">
    <property type="entry name" value="PET"/>
    <property type="match status" value="1"/>
</dbReference>
<keyword evidence="4 6" id="KW-0862">Zinc</keyword>
<evidence type="ECO:0000256" key="3">
    <source>
        <dbReference type="ARBA" id="ARBA00022771"/>
    </source>
</evidence>
<dbReference type="SMART" id="SM00132">
    <property type="entry name" value="LIM"/>
    <property type="match status" value="6"/>
</dbReference>
<evidence type="ECO:0000256" key="1">
    <source>
        <dbReference type="ARBA" id="ARBA00022723"/>
    </source>
</evidence>
<sequence>MKQSKLADEQVVLDMPVGSVSDDSVFPSGPSRLSKMADSVGDKADSNGLNGIQHMKTPLEIHQETGVLVQEVDEGQPCLSCRDKCSGFSPHMWRTICNNCKCPREAHDVCHEEFVNVCDRIGFQPSPEPSRHPISKEKTLSAGYSWVPPGLSSEKVEEYFRQLPNHLVPQLGTPGEKYRDRQLILQLPKQDLAAAYCKFLEKDFVKSFEDFVNTRNEMALDIGYVRDHLERDTECQRCNAELCVGELCVVAPKLGEDVSFHPSCFYCTVCEELLVDLTYCVLDGVLYCERHYAEQTKPRCTACDELIFSNEYTKAMSKEWHQSHFCCWKCDESLTGHRYVLKDEHPYCVQCYEQIFANNCEECGKPIGIDSKDLSYKEKHWHEKCFLCNKCRVSLVDKPFGSKAEKVYCANCYDASFATRCDGCNEVFKAGTKKMEYKGHQWHDQCFCCCTCKKPIGTKSFIPRDNDIYCTTCYEEKFATRCIKCQKIITSGGVTYRNEPWHKECFCCTQCNKCLAGQRFTSRDDKPYCAECFGDLFAKKCVSCTKPITGIGGTRFISFEDRTWHNDCFICAACKSSLVGKGFITDGPEILCPECAKQRLM</sequence>
<dbReference type="AlphaFoldDB" id="A0AAV1ZT69"/>
<dbReference type="SUPFAM" id="SSF57716">
    <property type="entry name" value="Glucocorticoid receptor-like (DNA-binding domain)"/>
    <property type="match status" value="6"/>
</dbReference>
<dbReference type="CDD" id="cd09430">
    <property type="entry name" value="LIM5_LIMPETin"/>
    <property type="match status" value="1"/>
</dbReference>
<dbReference type="InterPro" id="IPR010442">
    <property type="entry name" value="PET_domain"/>
</dbReference>
<evidence type="ECO:0000313" key="10">
    <source>
        <dbReference type="Proteomes" id="UP001497382"/>
    </source>
</evidence>
<keyword evidence="5 6" id="KW-0440">LIM domain</keyword>
<keyword evidence="3" id="KW-0863">Zinc-finger</keyword>
<dbReference type="GO" id="GO:0008270">
    <property type="term" value="F:zinc ion binding"/>
    <property type="evidence" value="ECO:0007669"/>
    <property type="project" value="UniProtKB-KW"/>
</dbReference>
<evidence type="ECO:0000256" key="4">
    <source>
        <dbReference type="ARBA" id="ARBA00022833"/>
    </source>
</evidence>
<dbReference type="PROSITE" id="PS51303">
    <property type="entry name" value="PET"/>
    <property type="match status" value="1"/>
</dbReference>
<dbReference type="CDD" id="cd09830">
    <property type="entry name" value="PET_LIMPETin_LIM-9"/>
    <property type="match status" value="1"/>
</dbReference>
<keyword evidence="1 6" id="KW-0479">Metal-binding</keyword>
<feature type="domain" description="LIM zinc-binding" evidence="7">
    <location>
        <begin position="298"/>
        <end position="358"/>
    </location>
</feature>
<evidence type="ECO:0000259" key="8">
    <source>
        <dbReference type="PROSITE" id="PS51303"/>
    </source>
</evidence>
<dbReference type="Pfam" id="PF00412">
    <property type="entry name" value="LIM"/>
    <property type="match status" value="6"/>
</dbReference>
<dbReference type="FunFam" id="2.10.110.10:FF:000081">
    <property type="entry name" value="Uncharacterized protein, isoform A"/>
    <property type="match status" value="1"/>
</dbReference>
<evidence type="ECO:0000256" key="6">
    <source>
        <dbReference type="PROSITE-ProRule" id="PRU00125"/>
    </source>
</evidence>
<dbReference type="CDD" id="cd09425">
    <property type="entry name" value="LIM4_LIMPETin"/>
    <property type="match status" value="1"/>
</dbReference>
<evidence type="ECO:0000256" key="5">
    <source>
        <dbReference type="ARBA" id="ARBA00023038"/>
    </source>
</evidence>
<dbReference type="Gene3D" id="2.10.110.10">
    <property type="entry name" value="Cysteine Rich Protein"/>
    <property type="match status" value="6"/>
</dbReference>
<dbReference type="InterPro" id="IPR047120">
    <property type="entry name" value="Pk/Esn/Tes"/>
</dbReference>